<evidence type="ECO:0000313" key="5">
    <source>
        <dbReference type="EMBL" id="UFZ07243.1"/>
    </source>
</evidence>
<evidence type="ECO:0000256" key="3">
    <source>
        <dbReference type="ARBA" id="ARBA00023002"/>
    </source>
</evidence>
<dbReference type="PRINTS" id="PR00069">
    <property type="entry name" value="ALDKETRDTASE"/>
</dbReference>
<dbReference type="RefSeq" id="WP_231326696.1">
    <property type="nucleotide sequence ID" value="NZ_CP088156.1"/>
</dbReference>
<feature type="domain" description="NADP-dependent oxidoreductase" evidence="4">
    <location>
        <begin position="14"/>
        <end position="256"/>
    </location>
</feature>
<dbReference type="Pfam" id="PF00248">
    <property type="entry name" value="Aldo_ket_red"/>
    <property type="match status" value="1"/>
</dbReference>
<dbReference type="InterPro" id="IPR023210">
    <property type="entry name" value="NADP_OxRdtase_dom"/>
</dbReference>
<dbReference type="Proteomes" id="UP001431010">
    <property type="component" value="Chromosome"/>
</dbReference>
<proteinExistence type="inferred from homology"/>
<dbReference type="PANTHER" id="PTHR43827">
    <property type="entry name" value="2,5-DIKETO-D-GLUCONIC ACID REDUCTASE"/>
    <property type="match status" value="1"/>
</dbReference>
<evidence type="ECO:0000256" key="1">
    <source>
        <dbReference type="ARBA" id="ARBA00007905"/>
    </source>
</evidence>
<keyword evidence="2" id="KW-0521">NADP</keyword>
<gene>
    <name evidence="5" type="ORF">LQG66_13445</name>
</gene>
<sequence length="273" mass="29860">MNAIETQGILLPKLGLGTFRMQGTVCREAVESALALGYRHIDTAEMYANEDAIGAALAAASVARQELHVTTKVWPENLAPDAIRRAFDTSLRKLRLDFVDLYLIHWPAKGMNLPAALETLMKLKDEGRTRAIGVANFTVALLKQAVEEIKAPIACNQVEYHVMLDQSTLMAYMASRSIPLVAYCPLAQGRAAADETLTAIGRKHGASAAQVALKWLLDQDGVAAIPKAGRKESQQANWDALKVQLDDEDRATIAALPKDKRFVNPGFAPDWDR</sequence>
<comment type="similarity">
    <text evidence="1">Belongs to the aldo/keto reductase family.</text>
</comment>
<accession>A0ABY3RIT0</accession>
<reference evidence="5" key="1">
    <citation type="journal article" date="2024" name="Antonie Van Leeuwenhoek">
        <title>Bradyrhizobium ontarionense sp. nov., a novel bacterial symbiont isolated from Aeschynomene indica (Indian jointvetch), harbours photosynthesis, nitrogen fixation and nitrous oxide (N2O) reductase genes.</title>
        <authorList>
            <person name="Bromfield E.S.P."/>
            <person name="Cloutier S."/>
        </authorList>
    </citation>
    <scope>NUCLEOTIDE SEQUENCE</scope>
    <source>
        <strain evidence="5">A19</strain>
    </source>
</reference>
<keyword evidence="6" id="KW-1185">Reference proteome</keyword>
<dbReference type="EMBL" id="CP088156">
    <property type="protein sequence ID" value="UFZ07243.1"/>
    <property type="molecule type" value="Genomic_DNA"/>
</dbReference>
<dbReference type="PIRSF" id="PIRSF000097">
    <property type="entry name" value="AKR"/>
    <property type="match status" value="1"/>
</dbReference>
<dbReference type="InterPro" id="IPR020471">
    <property type="entry name" value="AKR"/>
</dbReference>
<evidence type="ECO:0000256" key="2">
    <source>
        <dbReference type="ARBA" id="ARBA00022857"/>
    </source>
</evidence>
<dbReference type="InterPro" id="IPR036812">
    <property type="entry name" value="NAD(P)_OxRdtase_dom_sf"/>
</dbReference>
<evidence type="ECO:0000313" key="6">
    <source>
        <dbReference type="Proteomes" id="UP001431010"/>
    </source>
</evidence>
<protein>
    <submittedName>
        <fullName evidence="5">Aldo/keto reductase</fullName>
    </submittedName>
</protein>
<dbReference type="SUPFAM" id="SSF51430">
    <property type="entry name" value="NAD(P)-linked oxidoreductase"/>
    <property type="match status" value="1"/>
</dbReference>
<dbReference type="PROSITE" id="PS00798">
    <property type="entry name" value="ALDOKETO_REDUCTASE_1"/>
    <property type="match status" value="1"/>
</dbReference>
<name>A0ABY3RIT0_9BRAD</name>
<keyword evidence="3" id="KW-0560">Oxidoreductase</keyword>
<dbReference type="InterPro" id="IPR018170">
    <property type="entry name" value="Aldo/ket_reductase_CS"/>
</dbReference>
<evidence type="ECO:0000259" key="4">
    <source>
        <dbReference type="Pfam" id="PF00248"/>
    </source>
</evidence>
<dbReference type="Gene3D" id="3.20.20.100">
    <property type="entry name" value="NADP-dependent oxidoreductase domain"/>
    <property type="match status" value="1"/>
</dbReference>
<dbReference type="PANTHER" id="PTHR43827:SF3">
    <property type="entry name" value="NADP-DEPENDENT OXIDOREDUCTASE DOMAIN-CONTAINING PROTEIN"/>
    <property type="match status" value="1"/>
</dbReference>
<organism evidence="5 6">
    <name type="scientific">Bradyrhizobium ontarionense</name>
    <dbReference type="NCBI Taxonomy" id="2898149"/>
    <lineage>
        <taxon>Bacteria</taxon>
        <taxon>Pseudomonadati</taxon>
        <taxon>Pseudomonadota</taxon>
        <taxon>Alphaproteobacteria</taxon>
        <taxon>Hyphomicrobiales</taxon>
        <taxon>Nitrobacteraceae</taxon>
        <taxon>Bradyrhizobium</taxon>
    </lineage>
</organism>